<evidence type="ECO:0000256" key="5">
    <source>
        <dbReference type="ARBA" id="ARBA00022989"/>
    </source>
</evidence>
<evidence type="ECO:0000259" key="8">
    <source>
        <dbReference type="PROSITE" id="PS50850"/>
    </source>
</evidence>
<comment type="caution">
    <text evidence="9">The sequence shown here is derived from an EMBL/GenBank/DDBJ whole genome shotgun (WGS) entry which is preliminary data.</text>
</comment>
<sequence length="614" mass="67862">MAKAFQLRAREVSVEIWIKVKREKGREVEDEDPLTWRLWSIRRRGAAADHRSNRCFSNNTNLSRARAPNVSQSHLSNEFQPNSLIKMLTTWFSGSHATRDASPLSSLRLQFVHSQVSDLKRGVKKMVEGGIQKAEKSEYLQCIRLSRTRPYILHLALSAGIGGLLFGYDTGVISGALLYIRDDFPSVQRNTTLQETIVSVAVAGAILGAAIGGWINDRYGRKPSILVADLCFCWCDYHGSCSNSDMDHYWKNFVGLGVGMASMTAPLYISEASPAKIRGALVATNGLLITGGHIHTPNWRKFRLRTLPFSASLWVRKMKPGIYVLSKIYPAEEVAEEEEVLRLSIEEEIEEEGGVDDGNVFIRAKNAWSNRVARRGLVAGIGSQVAQQFVGINTVMYYSPTIVQLAGLASNSTTMTLALITTGLNTFGTIISMGFVDKYGRRKLLIISLIGIIVSLYSLFAVFGVAAHQAPRVNQLDTMHFGNNTCSAYTTSPNPSRWRCTTCLSVLPQCGFCADAKNTVHCLISVGQRELEKKKKGICGGMAAMANWLSNLVVSQSFLSLTEAVGPSWTFFIFASFSVFAMVFISLFVPETKGLSFEEVEDMLRKGGWVVWKS</sequence>
<gene>
    <name evidence="9" type="ORF">Syun_016656</name>
</gene>
<evidence type="ECO:0000256" key="1">
    <source>
        <dbReference type="ARBA" id="ARBA00004141"/>
    </source>
</evidence>
<keyword evidence="5 7" id="KW-1133">Transmembrane helix</keyword>
<evidence type="ECO:0000313" key="10">
    <source>
        <dbReference type="Proteomes" id="UP001420932"/>
    </source>
</evidence>
<keyword evidence="3" id="KW-0813">Transport</keyword>
<evidence type="ECO:0000256" key="3">
    <source>
        <dbReference type="ARBA" id="ARBA00022448"/>
    </source>
</evidence>
<evidence type="ECO:0000256" key="6">
    <source>
        <dbReference type="ARBA" id="ARBA00023136"/>
    </source>
</evidence>
<proteinExistence type="inferred from homology"/>
<dbReference type="InterPro" id="IPR036259">
    <property type="entry name" value="MFS_trans_sf"/>
</dbReference>
<feature type="transmembrane region" description="Helical" evidence="7">
    <location>
        <begin position="444"/>
        <end position="467"/>
    </location>
</feature>
<keyword evidence="4 7" id="KW-0812">Transmembrane</keyword>
<dbReference type="PRINTS" id="PR00171">
    <property type="entry name" value="SUGRTRNSPORT"/>
</dbReference>
<keyword evidence="6 7" id="KW-0472">Membrane</keyword>
<feature type="domain" description="Major facilitator superfamily (MFS) profile" evidence="8">
    <location>
        <begin position="155"/>
        <end position="593"/>
    </location>
</feature>
<organism evidence="9 10">
    <name type="scientific">Stephania yunnanensis</name>
    <dbReference type="NCBI Taxonomy" id="152371"/>
    <lineage>
        <taxon>Eukaryota</taxon>
        <taxon>Viridiplantae</taxon>
        <taxon>Streptophyta</taxon>
        <taxon>Embryophyta</taxon>
        <taxon>Tracheophyta</taxon>
        <taxon>Spermatophyta</taxon>
        <taxon>Magnoliopsida</taxon>
        <taxon>Ranunculales</taxon>
        <taxon>Menispermaceae</taxon>
        <taxon>Menispermoideae</taxon>
        <taxon>Cissampelideae</taxon>
        <taxon>Stephania</taxon>
    </lineage>
</organism>
<evidence type="ECO:0000313" key="9">
    <source>
        <dbReference type="EMBL" id="KAK9127859.1"/>
    </source>
</evidence>
<accession>A0AAP0J5H5</accession>
<dbReference type="SUPFAM" id="SSF103473">
    <property type="entry name" value="MFS general substrate transporter"/>
    <property type="match status" value="1"/>
</dbReference>
<dbReference type="InterPro" id="IPR003663">
    <property type="entry name" value="Sugar/inositol_transpt"/>
</dbReference>
<comment type="similarity">
    <text evidence="2">Belongs to the major facilitator superfamily. Sugar transporter (TC 2.A.1.1) family.</text>
</comment>
<dbReference type="EMBL" id="JBBNAF010000007">
    <property type="protein sequence ID" value="KAK9127859.1"/>
    <property type="molecule type" value="Genomic_DNA"/>
</dbReference>
<dbReference type="InterPro" id="IPR020846">
    <property type="entry name" value="MFS_dom"/>
</dbReference>
<dbReference type="InterPro" id="IPR005829">
    <property type="entry name" value="Sugar_transporter_CS"/>
</dbReference>
<dbReference type="Proteomes" id="UP001420932">
    <property type="component" value="Unassembled WGS sequence"/>
</dbReference>
<feature type="transmembrane region" description="Helical" evidence="7">
    <location>
        <begin position="569"/>
        <end position="589"/>
    </location>
</feature>
<name>A0AAP0J5H5_9MAGN</name>
<dbReference type="InterPro" id="IPR005828">
    <property type="entry name" value="MFS_sugar_transport-like"/>
</dbReference>
<dbReference type="GO" id="GO:0005366">
    <property type="term" value="F:myo-inositol:proton symporter activity"/>
    <property type="evidence" value="ECO:0007669"/>
    <property type="project" value="TreeGrafter"/>
</dbReference>
<dbReference type="PANTHER" id="PTHR48020">
    <property type="entry name" value="PROTON MYO-INOSITOL COTRANSPORTER"/>
    <property type="match status" value="1"/>
</dbReference>
<dbReference type="PROSITE" id="PS00216">
    <property type="entry name" value="SUGAR_TRANSPORT_1"/>
    <property type="match status" value="1"/>
</dbReference>
<evidence type="ECO:0000256" key="4">
    <source>
        <dbReference type="ARBA" id="ARBA00022692"/>
    </source>
</evidence>
<dbReference type="Gene3D" id="1.20.1250.20">
    <property type="entry name" value="MFS general substrate transporter like domains"/>
    <property type="match status" value="2"/>
</dbReference>
<dbReference type="GO" id="GO:0016020">
    <property type="term" value="C:membrane"/>
    <property type="evidence" value="ECO:0007669"/>
    <property type="project" value="UniProtKB-SubCell"/>
</dbReference>
<reference evidence="9 10" key="1">
    <citation type="submission" date="2024-01" db="EMBL/GenBank/DDBJ databases">
        <title>Genome assemblies of Stephania.</title>
        <authorList>
            <person name="Yang L."/>
        </authorList>
    </citation>
    <scope>NUCLEOTIDE SEQUENCE [LARGE SCALE GENOMIC DNA]</scope>
    <source>
        <strain evidence="9">YNDBR</strain>
        <tissue evidence="9">Leaf</tissue>
    </source>
</reference>
<dbReference type="InterPro" id="IPR050814">
    <property type="entry name" value="Myo-inositol_Transporter"/>
</dbReference>
<dbReference type="PROSITE" id="PS00217">
    <property type="entry name" value="SUGAR_TRANSPORT_2"/>
    <property type="match status" value="1"/>
</dbReference>
<comment type="subcellular location">
    <subcellularLocation>
        <location evidence="1">Membrane</location>
        <topology evidence="1">Multi-pass membrane protein</topology>
    </subcellularLocation>
</comment>
<evidence type="ECO:0000256" key="7">
    <source>
        <dbReference type="SAM" id="Phobius"/>
    </source>
</evidence>
<keyword evidence="10" id="KW-1185">Reference proteome</keyword>
<feature type="transmembrane region" description="Helical" evidence="7">
    <location>
        <begin position="197"/>
        <end position="215"/>
    </location>
</feature>
<dbReference type="AlphaFoldDB" id="A0AAP0J5H5"/>
<dbReference type="PANTHER" id="PTHR48020:SF24">
    <property type="entry name" value="INOSITOL TRANSPORTER 4"/>
    <property type="match status" value="1"/>
</dbReference>
<protein>
    <recommendedName>
        <fullName evidence="8">Major facilitator superfamily (MFS) profile domain-containing protein</fullName>
    </recommendedName>
</protein>
<dbReference type="PROSITE" id="PS50850">
    <property type="entry name" value="MFS"/>
    <property type="match status" value="1"/>
</dbReference>
<evidence type="ECO:0000256" key="2">
    <source>
        <dbReference type="ARBA" id="ARBA00010992"/>
    </source>
</evidence>
<dbReference type="Pfam" id="PF00083">
    <property type="entry name" value="Sugar_tr"/>
    <property type="match status" value="3"/>
</dbReference>
<feature type="transmembrane region" description="Helical" evidence="7">
    <location>
        <begin position="151"/>
        <end position="177"/>
    </location>
</feature>